<evidence type="ECO:0000313" key="2">
    <source>
        <dbReference type="WBParaSite" id="jg12209"/>
    </source>
</evidence>
<proteinExistence type="predicted"/>
<organism evidence="1 2">
    <name type="scientific">Ditylenchus dipsaci</name>
    <dbReference type="NCBI Taxonomy" id="166011"/>
    <lineage>
        <taxon>Eukaryota</taxon>
        <taxon>Metazoa</taxon>
        <taxon>Ecdysozoa</taxon>
        <taxon>Nematoda</taxon>
        <taxon>Chromadorea</taxon>
        <taxon>Rhabditida</taxon>
        <taxon>Tylenchina</taxon>
        <taxon>Tylenchomorpha</taxon>
        <taxon>Sphaerularioidea</taxon>
        <taxon>Anguinidae</taxon>
        <taxon>Anguininae</taxon>
        <taxon>Ditylenchus</taxon>
    </lineage>
</organism>
<evidence type="ECO:0000313" key="1">
    <source>
        <dbReference type="Proteomes" id="UP000887574"/>
    </source>
</evidence>
<dbReference type="WBParaSite" id="jg12209">
    <property type="protein sequence ID" value="jg12209"/>
    <property type="gene ID" value="jg12209"/>
</dbReference>
<reference evidence="2" key="1">
    <citation type="submission" date="2022-11" db="UniProtKB">
        <authorList>
            <consortium name="WormBaseParasite"/>
        </authorList>
    </citation>
    <scope>IDENTIFICATION</scope>
</reference>
<protein>
    <submittedName>
        <fullName evidence="2">Uncharacterized protein</fullName>
    </submittedName>
</protein>
<accession>A0A915CU94</accession>
<name>A0A915CU94_9BILA</name>
<sequence length="84" mass="9503">MRALNSFEIFKKSTDCGCSTPKASCSLMQIIASYAFFEVAHEVVETASNERSCFQENKKSTLEEHKLTRKCFLQCLNGSELEIN</sequence>
<keyword evidence="1" id="KW-1185">Reference proteome</keyword>
<dbReference type="AlphaFoldDB" id="A0A915CU94"/>
<dbReference type="Proteomes" id="UP000887574">
    <property type="component" value="Unplaced"/>
</dbReference>